<dbReference type="AlphaFoldDB" id="A0AA40ZUB2"/>
<sequence length="205" mass="23645">MNDVVYFRYYFDKLNLPQTTVLQIEQDKRGFLWLATGHGVYRFDGNEAVPLYEIVPGYDEILKQYISWIMVDETDGLLWMSNGYVFEFETGVLRENRISTEFMQNPPLIDTQGNLWFSFFDRYMKYAPSRDVGTALEVPVGVGFTQSDHYVWGIFRTGKLQRMPISEGNISAVQYDLASWGLGEVTVMYAVRNGTEPTEHPSANK</sequence>
<dbReference type="Proteomes" id="UP000698924">
    <property type="component" value="Unassembled WGS sequence"/>
</dbReference>
<dbReference type="EMBL" id="JACJMO010000020">
    <property type="protein sequence ID" value="MBM6858223.1"/>
    <property type="molecule type" value="Genomic_DNA"/>
</dbReference>
<dbReference type="RefSeq" id="WP_075317304.1">
    <property type="nucleotide sequence ID" value="NZ_JAAZTS010000020.1"/>
</dbReference>
<dbReference type="InterPro" id="IPR011110">
    <property type="entry name" value="Reg_prop"/>
</dbReference>
<keyword evidence="2" id="KW-1185">Reference proteome</keyword>
<accession>A0AA40ZUB2</accession>
<organism evidence="1 2">
    <name type="scientific">Caecibacteroides pullorum</name>
    <dbReference type="NCBI Taxonomy" id="2725562"/>
    <lineage>
        <taxon>Bacteria</taxon>
        <taxon>Pseudomonadati</taxon>
        <taxon>Bacteroidota</taxon>
        <taxon>Bacteroidia</taxon>
        <taxon>Bacteroidales</taxon>
        <taxon>Bacteroidaceae</taxon>
        <taxon>Caecibacteroides</taxon>
    </lineage>
</organism>
<reference evidence="1 2" key="1">
    <citation type="journal article" date="2021" name="Sci. Rep.">
        <title>The distribution of antibiotic resistance genes in chicken gut microbiota commensals.</title>
        <authorList>
            <person name="Juricova H."/>
            <person name="Matiasovicova J."/>
            <person name="Kubasova T."/>
            <person name="Cejkova D."/>
            <person name="Rychlik I."/>
        </authorList>
    </citation>
    <scope>NUCLEOTIDE SEQUENCE [LARGE SCALE GENOMIC DNA]</scope>
    <source>
        <strain evidence="1 2">An421</strain>
    </source>
</reference>
<dbReference type="SUPFAM" id="SSF63829">
    <property type="entry name" value="Calcium-dependent phosphotriesterase"/>
    <property type="match status" value="1"/>
</dbReference>
<evidence type="ECO:0000313" key="1">
    <source>
        <dbReference type="EMBL" id="MBM6858223.1"/>
    </source>
</evidence>
<evidence type="ECO:0000313" key="2">
    <source>
        <dbReference type="Proteomes" id="UP000698924"/>
    </source>
</evidence>
<dbReference type="Gene3D" id="2.130.10.10">
    <property type="entry name" value="YVTN repeat-like/Quinoprotein amine dehydrogenase"/>
    <property type="match status" value="1"/>
</dbReference>
<evidence type="ECO:0008006" key="3">
    <source>
        <dbReference type="Google" id="ProtNLM"/>
    </source>
</evidence>
<proteinExistence type="predicted"/>
<gene>
    <name evidence="1" type="ORF">H6D15_11535</name>
</gene>
<protein>
    <recommendedName>
        <fullName evidence="3">Two component regulator propeller</fullName>
    </recommendedName>
</protein>
<dbReference type="InterPro" id="IPR015943">
    <property type="entry name" value="WD40/YVTN_repeat-like_dom_sf"/>
</dbReference>
<name>A0AA40ZUB2_9BACT</name>
<dbReference type="Pfam" id="PF07494">
    <property type="entry name" value="Reg_prop"/>
    <property type="match status" value="1"/>
</dbReference>
<comment type="caution">
    <text evidence="1">The sequence shown here is derived from an EMBL/GenBank/DDBJ whole genome shotgun (WGS) entry which is preliminary data.</text>
</comment>